<proteinExistence type="predicted"/>
<dbReference type="EMBL" id="BARS01039998">
    <property type="protein sequence ID" value="GAG25357.1"/>
    <property type="molecule type" value="Genomic_DNA"/>
</dbReference>
<gene>
    <name evidence="1" type="ORF">S01H1_61033</name>
</gene>
<accession>X0WQ75</accession>
<evidence type="ECO:0000313" key="1">
    <source>
        <dbReference type="EMBL" id="GAG25357.1"/>
    </source>
</evidence>
<reference evidence="1" key="1">
    <citation type="journal article" date="2014" name="Front. Microbiol.">
        <title>High frequency of phylogenetically diverse reductive dehalogenase-homologous genes in deep subseafloor sedimentary metagenomes.</title>
        <authorList>
            <person name="Kawai M."/>
            <person name="Futagami T."/>
            <person name="Toyoda A."/>
            <person name="Takaki Y."/>
            <person name="Nishi S."/>
            <person name="Hori S."/>
            <person name="Arai W."/>
            <person name="Tsubouchi T."/>
            <person name="Morono Y."/>
            <person name="Uchiyama I."/>
            <person name="Ito T."/>
            <person name="Fujiyama A."/>
            <person name="Inagaki F."/>
            <person name="Takami H."/>
        </authorList>
    </citation>
    <scope>NUCLEOTIDE SEQUENCE</scope>
    <source>
        <strain evidence="1">Expedition CK06-06</strain>
    </source>
</reference>
<dbReference type="AlphaFoldDB" id="X0WQ75"/>
<protein>
    <submittedName>
        <fullName evidence="1">Uncharacterized protein</fullName>
    </submittedName>
</protein>
<comment type="caution">
    <text evidence="1">The sequence shown here is derived from an EMBL/GenBank/DDBJ whole genome shotgun (WGS) entry which is preliminary data.</text>
</comment>
<organism evidence="1">
    <name type="scientific">marine sediment metagenome</name>
    <dbReference type="NCBI Taxonomy" id="412755"/>
    <lineage>
        <taxon>unclassified sequences</taxon>
        <taxon>metagenomes</taxon>
        <taxon>ecological metagenomes</taxon>
    </lineage>
</organism>
<name>X0WQ75_9ZZZZ</name>
<sequence length="58" mass="6774">MKYYVYMIDKVKGSLRRVDMDSDPIVLERWDGREWVFSPETIAVTGLGSDADNYEEII</sequence>